<organism evidence="9 10">
    <name type="scientific">Cinchona calisaya</name>
    <dbReference type="NCBI Taxonomy" id="153742"/>
    <lineage>
        <taxon>Eukaryota</taxon>
        <taxon>Viridiplantae</taxon>
        <taxon>Streptophyta</taxon>
        <taxon>Embryophyta</taxon>
        <taxon>Tracheophyta</taxon>
        <taxon>Spermatophyta</taxon>
        <taxon>Magnoliopsida</taxon>
        <taxon>eudicotyledons</taxon>
        <taxon>Gunneridae</taxon>
        <taxon>Pentapetalae</taxon>
        <taxon>asterids</taxon>
        <taxon>lamiids</taxon>
        <taxon>Gentianales</taxon>
        <taxon>Rubiaceae</taxon>
        <taxon>Cinchonoideae</taxon>
        <taxon>Cinchoneae</taxon>
        <taxon>Cinchona</taxon>
    </lineage>
</organism>
<keyword evidence="6" id="KW-0460">Magnesium</keyword>
<evidence type="ECO:0000259" key="8">
    <source>
        <dbReference type="SMART" id="SM00479"/>
    </source>
</evidence>
<evidence type="ECO:0000256" key="4">
    <source>
        <dbReference type="ARBA" id="ARBA00022801"/>
    </source>
</evidence>
<keyword evidence="10" id="KW-1185">Reference proteome</keyword>
<dbReference type="SUPFAM" id="SSF53098">
    <property type="entry name" value="Ribonuclease H-like"/>
    <property type="match status" value="1"/>
</dbReference>
<keyword evidence="2" id="KW-0540">Nuclease</keyword>
<dbReference type="PANTHER" id="PTHR13058:SF19">
    <property type="entry name" value="LD40940P"/>
    <property type="match status" value="1"/>
</dbReference>
<evidence type="ECO:0000256" key="3">
    <source>
        <dbReference type="ARBA" id="ARBA00022723"/>
    </source>
</evidence>
<evidence type="ECO:0000256" key="7">
    <source>
        <dbReference type="ARBA" id="ARBA00025769"/>
    </source>
</evidence>
<keyword evidence="5" id="KW-0269">Exonuclease</keyword>
<dbReference type="InterPro" id="IPR040393">
    <property type="entry name" value="TREX1/2"/>
</dbReference>
<feature type="domain" description="Exonuclease" evidence="8">
    <location>
        <begin position="125"/>
        <end position="305"/>
    </location>
</feature>
<comment type="cofactor">
    <cofactor evidence="1">
        <name>Mg(2+)</name>
        <dbReference type="ChEBI" id="CHEBI:18420"/>
    </cofactor>
</comment>
<reference evidence="9 10" key="1">
    <citation type="submission" date="2024-11" db="EMBL/GenBank/DDBJ databases">
        <title>A near-complete genome assembly of Cinchona calisaya.</title>
        <authorList>
            <person name="Lian D.C."/>
            <person name="Zhao X.W."/>
            <person name="Wei L."/>
        </authorList>
    </citation>
    <scope>NUCLEOTIDE SEQUENCE [LARGE SCALE GENOMIC DNA]</scope>
    <source>
        <tissue evidence="9">Nenye</tissue>
    </source>
</reference>
<gene>
    <name evidence="9" type="ORF">ACH5RR_034254</name>
</gene>
<evidence type="ECO:0000256" key="6">
    <source>
        <dbReference type="ARBA" id="ARBA00022842"/>
    </source>
</evidence>
<evidence type="ECO:0000313" key="9">
    <source>
        <dbReference type="EMBL" id="KAL3504413.1"/>
    </source>
</evidence>
<dbReference type="Gene3D" id="3.30.420.10">
    <property type="entry name" value="Ribonuclease H-like superfamily/Ribonuclease H"/>
    <property type="match status" value="1"/>
</dbReference>
<sequence length="331" mass="37962">MCFAIFQFPRYRIHTLANSWRETFPNLNGRGGYASSIKVLGSANYGLEGRQYWRSSKQTITTKTEGMNKDILSSKTNVKNEILEETRNSNLNTHTARVTEVERTTQIFDMRQKISENKELAKLVTFIVFDIETTGFSRREDRIIEIALQDLVGGKNSTFQTLVNPKCYVPNSHIHGISTHMVNRRDVPRMEDLIPILLQYINSRQKPGGSIVWLAHNARSFDVPFLIEEFGRCSYKIPRDWLFVDTLHLAREVMKCKGLKGASKLSVQALRDFYNIPLIGSAHRALADVKMLSLILQRMTFDLKLPGSSLVEKYSFSEFELRNSKKKKSST</sequence>
<dbReference type="EMBL" id="JBJUIK010000014">
    <property type="protein sequence ID" value="KAL3504413.1"/>
    <property type="molecule type" value="Genomic_DNA"/>
</dbReference>
<dbReference type="InterPro" id="IPR036397">
    <property type="entry name" value="RNaseH_sf"/>
</dbReference>
<dbReference type="GO" id="GO:0004527">
    <property type="term" value="F:exonuclease activity"/>
    <property type="evidence" value="ECO:0007669"/>
    <property type="project" value="UniProtKB-KW"/>
</dbReference>
<dbReference type="PANTHER" id="PTHR13058">
    <property type="entry name" value="THREE PRIME REPAIR EXONUCLEASE 1, 2"/>
    <property type="match status" value="1"/>
</dbReference>
<evidence type="ECO:0000256" key="5">
    <source>
        <dbReference type="ARBA" id="ARBA00022839"/>
    </source>
</evidence>
<comment type="caution">
    <text evidence="9">The sequence shown here is derived from an EMBL/GenBank/DDBJ whole genome shotgun (WGS) entry which is preliminary data.</text>
</comment>
<dbReference type="CDD" id="cd06127">
    <property type="entry name" value="DEDDh"/>
    <property type="match status" value="1"/>
</dbReference>
<keyword evidence="4" id="KW-0378">Hydrolase</keyword>
<accession>A0ABD2YBP5</accession>
<dbReference type="InterPro" id="IPR013520">
    <property type="entry name" value="Ribonucl_H"/>
</dbReference>
<dbReference type="GO" id="GO:0046872">
    <property type="term" value="F:metal ion binding"/>
    <property type="evidence" value="ECO:0007669"/>
    <property type="project" value="UniProtKB-KW"/>
</dbReference>
<name>A0ABD2YBP5_9GENT</name>
<dbReference type="Pfam" id="PF00929">
    <property type="entry name" value="RNase_T"/>
    <property type="match status" value="1"/>
</dbReference>
<evidence type="ECO:0000313" key="10">
    <source>
        <dbReference type="Proteomes" id="UP001630127"/>
    </source>
</evidence>
<dbReference type="AlphaFoldDB" id="A0ABD2YBP5"/>
<dbReference type="SMART" id="SM00479">
    <property type="entry name" value="EXOIII"/>
    <property type="match status" value="1"/>
</dbReference>
<comment type="similarity">
    <text evidence="7">Belongs to the exonuclease superfamily. TREX family.</text>
</comment>
<dbReference type="Proteomes" id="UP001630127">
    <property type="component" value="Unassembled WGS sequence"/>
</dbReference>
<keyword evidence="3" id="KW-0479">Metal-binding</keyword>
<proteinExistence type="inferred from homology"/>
<evidence type="ECO:0000256" key="2">
    <source>
        <dbReference type="ARBA" id="ARBA00022722"/>
    </source>
</evidence>
<dbReference type="FunFam" id="3.30.420.10:FF:000081">
    <property type="entry name" value="Exonuclease DPD1 chloroplastic/mitochondrial"/>
    <property type="match status" value="1"/>
</dbReference>
<protein>
    <recommendedName>
        <fullName evidence="8">Exonuclease domain-containing protein</fullName>
    </recommendedName>
</protein>
<evidence type="ECO:0000256" key="1">
    <source>
        <dbReference type="ARBA" id="ARBA00001946"/>
    </source>
</evidence>
<dbReference type="InterPro" id="IPR012337">
    <property type="entry name" value="RNaseH-like_sf"/>
</dbReference>